<keyword evidence="1" id="KW-0812">Transmembrane</keyword>
<feature type="transmembrane region" description="Helical" evidence="1">
    <location>
        <begin position="355"/>
        <end position="375"/>
    </location>
</feature>
<keyword evidence="1" id="KW-0472">Membrane</keyword>
<feature type="transmembrane region" description="Helical" evidence="1">
    <location>
        <begin position="153"/>
        <end position="169"/>
    </location>
</feature>
<name>A0A2U9QFI0_ACIBA</name>
<feature type="transmembrane region" description="Helical" evidence="1">
    <location>
        <begin position="29"/>
        <end position="47"/>
    </location>
</feature>
<dbReference type="EMBL" id="MH306195">
    <property type="protein sequence ID" value="AWU46315.1"/>
    <property type="molecule type" value="Genomic_DNA"/>
</dbReference>
<gene>
    <name evidence="2" type="primary">wzy</name>
</gene>
<protein>
    <submittedName>
        <fullName evidence="2">Wzy</fullName>
    </submittedName>
</protein>
<dbReference type="RefSeq" id="WP_114164805.1">
    <property type="nucleotide sequence ID" value="NZ_CAJHHF010000019.1"/>
</dbReference>
<feature type="transmembrane region" description="Helical" evidence="1">
    <location>
        <begin position="387"/>
        <end position="406"/>
    </location>
</feature>
<accession>A0A2U9QFI0</accession>
<keyword evidence="1" id="KW-1133">Transmembrane helix</keyword>
<feature type="transmembrane region" description="Helical" evidence="1">
    <location>
        <begin position="200"/>
        <end position="217"/>
    </location>
</feature>
<proteinExistence type="predicted"/>
<organism evidence="2">
    <name type="scientific">Acinetobacter baumannii</name>
    <dbReference type="NCBI Taxonomy" id="470"/>
    <lineage>
        <taxon>Bacteria</taxon>
        <taxon>Pseudomonadati</taxon>
        <taxon>Pseudomonadota</taxon>
        <taxon>Gammaproteobacteria</taxon>
        <taxon>Moraxellales</taxon>
        <taxon>Moraxellaceae</taxon>
        <taxon>Acinetobacter</taxon>
        <taxon>Acinetobacter calcoaceticus/baumannii complex</taxon>
    </lineage>
</organism>
<reference evidence="2" key="1">
    <citation type="journal article" date="2018" name="Int. J. Biol. Macromol.">
        <title>Structure and gene cluster of the K125 capsular polysaccharide from Acinetobacter baumannii MAR13-1452.</title>
        <authorList>
            <person name="Arbatsky N.P."/>
            <person name="Shneider M.M."/>
            <person name="Dmitrenok A.S."/>
            <person name="Popova A.V."/>
            <person name="Shagin D.A."/>
            <person name="Shelenkov A.A."/>
            <person name="Mikhailova Y.V."/>
            <person name="Edelstein M.V."/>
            <person name="Knirel Y.A."/>
        </authorList>
    </citation>
    <scope>NUCLEOTIDE SEQUENCE</scope>
    <source>
        <strain evidence="2">MAR13-1452</strain>
    </source>
</reference>
<dbReference type="AlphaFoldDB" id="A0A2U9QFI0"/>
<feature type="transmembrane region" description="Helical" evidence="1">
    <location>
        <begin position="224"/>
        <end position="244"/>
    </location>
</feature>
<feature type="transmembrane region" description="Helical" evidence="1">
    <location>
        <begin position="95"/>
        <end position="118"/>
    </location>
</feature>
<feature type="transmembrane region" description="Helical" evidence="1">
    <location>
        <begin position="54"/>
        <end position="75"/>
    </location>
</feature>
<sequence length="436" mass="51607">MKFILFFLNIVLIFSSFFFSNEFLVYNSWGIYFFQFLINLFFLISRIKSLTNLFMPSFIFLVYLFLGQVVGGYLSPLGYGWYGDFDKALSLVNNMHIIVFYNLIINYILFYLTGIFLFKNNSYEIGYLNSYNYYISFFLVILIFIIVSFFRGVWTFPIQLGSFIILYLISLNKNLFLRVVSILFMFFIMITTSYDSKREIIMVLVAFLIITLLYKKYSLNLRTILLAPLAFLVFSLTIMLSSIIRGYGDLDNRSFLSALTYIPTYIKSENFLDNLVENFELNYSYSLPVLAMEYVLSGRIDFQYGLSLIKPIFLIIPRDLFDLKPESIIFTFTKAYDYNFYQNGGSLPVLLPAELFINFNLFGVLIFFLIIYYLNNIYRKIFYTKNTFYFIQYILISSLFLMFMRGSGFDLFILYIVLGSFYIYLMCIFLKIKMDK</sequence>
<evidence type="ECO:0000256" key="1">
    <source>
        <dbReference type="SAM" id="Phobius"/>
    </source>
</evidence>
<feature type="transmembrane region" description="Helical" evidence="1">
    <location>
        <begin position="176"/>
        <end position="194"/>
    </location>
</feature>
<evidence type="ECO:0000313" key="2">
    <source>
        <dbReference type="EMBL" id="AWU46315.1"/>
    </source>
</evidence>
<feature type="transmembrane region" description="Helical" evidence="1">
    <location>
        <begin position="130"/>
        <end position="147"/>
    </location>
</feature>
<feature type="transmembrane region" description="Helical" evidence="1">
    <location>
        <begin position="412"/>
        <end position="432"/>
    </location>
</feature>